<reference evidence="7" key="2">
    <citation type="submission" date="2021-04" db="EMBL/GenBank/DDBJ databases">
        <authorList>
            <person name="Gilroy R."/>
        </authorList>
    </citation>
    <scope>NUCLEOTIDE SEQUENCE</scope>
    <source>
        <strain evidence="7">ChiBcec18-1249</strain>
    </source>
</reference>
<dbReference type="PANTHER" id="PTHR43133:SF51">
    <property type="entry name" value="RNA POLYMERASE SIGMA FACTOR"/>
    <property type="match status" value="1"/>
</dbReference>
<dbReference type="GO" id="GO:0006352">
    <property type="term" value="P:DNA-templated transcription initiation"/>
    <property type="evidence" value="ECO:0007669"/>
    <property type="project" value="InterPro"/>
</dbReference>
<dbReference type="Gene3D" id="1.10.10.10">
    <property type="entry name" value="Winged helix-like DNA-binding domain superfamily/Winged helix DNA-binding domain"/>
    <property type="match status" value="1"/>
</dbReference>
<dbReference type="InterPro" id="IPR013324">
    <property type="entry name" value="RNA_pol_sigma_r3/r4-like"/>
</dbReference>
<dbReference type="Proteomes" id="UP000823824">
    <property type="component" value="Unassembled WGS sequence"/>
</dbReference>
<dbReference type="NCBIfam" id="TIGR02937">
    <property type="entry name" value="sigma70-ECF"/>
    <property type="match status" value="1"/>
</dbReference>
<accession>A0A9D2RSE4</accession>
<protein>
    <submittedName>
        <fullName evidence="7">RNA polymerase sigma factor</fullName>
    </submittedName>
</protein>
<name>A0A9D2RSE4_9FIRM</name>
<reference evidence="7" key="1">
    <citation type="journal article" date="2021" name="PeerJ">
        <title>Extensive microbial diversity within the chicken gut microbiome revealed by metagenomics and culture.</title>
        <authorList>
            <person name="Gilroy R."/>
            <person name="Ravi A."/>
            <person name="Getino M."/>
            <person name="Pursley I."/>
            <person name="Horton D.L."/>
            <person name="Alikhan N.F."/>
            <person name="Baker D."/>
            <person name="Gharbi K."/>
            <person name="Hall N."/>
            <person name="Watson M."/>
            <person name="Adriaenssens E.M."/>
            <person name="Foster-Nyarko E."/>
            <person name="Jarju S."/>
            <person name="Secka A."/>
            <person name="Antonio M."/>
            <person name="Oren A."/>
            <person name="Chaudhuri R.R."/>
            <person name="La Ragione R."/>
            <person name="Hildebrand F."/>
            <person name="Pallen M.J."/>
        </authorList>
    </citation>
    <scope>NUCLEOTIDE SEQUENCE</scope>
    <source>
        <strain evidence="7">ChiBcec18-1249</strain>
    </source>
</reference>
<dbReference type="PANTHER" id="PTHR43133">
    <property type="entry name" value="RNA POLYMERASE ECF-TYPE SIGMA FACTO"/>
    <property type="match status" value="1"/>
</dbReference>
<organism evidence="7 8">
    <name type="scientific">Candidatus Oscillibacter excrementigallinarum</name>
    <dbReference type="NCBI Taxonomy" id="2838716"/>
    <lineage>
        <taxon>Bacteria</taxon>
        <taxon>Bacillati</taxon>
        <taxon>Bacillota</taxon>
        <taxon>Clostridia</taxon>
        <taxon>Eubacteriales</taxon>
        <taxon>Oscillospiraceae</taxon>
        <taxon>Oscillibacter</taxon>
    </lineage>
</organism>
<dbReference type="InterPro" id="IPR013249">
    <property type="entry name" value="RNA_pol_sigma70_r4_t2"/>
</dbReference>
<sequence>MTSFGTDESIRRAVEAHSRMLLRIAMTRLPSPADAEDAVQEVFLKLLTARPQFRDEEHEKAWLIRATLHRACDMARSASRRDLPLEDAELLPGGELPEPSPILSAVQALPAKYSAVIHLYYYEGYSLKEISKLLQLPVPTVGTRLSRGRERLRQLLKEDVE</sequence>
<comment type="caution">
    <text evidence="7">The sequence shown here is derived from an EMBL/GenBank/DDBJ whole genome shotgun (WGS) entry which is preliminary data.</text>
</comment>
<dbReference type="Pfam" id="PF08281">
    <property type="entry name" value="Sigma70_r4_2"/>
    <property type="match status" value="1"/>
</dbReference>
<dbReference type="InterPro" id="IPR036388">
    <property type="entry name" value="WH-like_DNA-bd_sf"/>
</dbReference>
<dbReference type="Pfam" id="PF04542">
    <property type="entry name" value="Sigma70_r2"/>
    <property type="match status" value="1"/>
</dbReference>
<evidence type="ECO:0000313" key="7">
    <source>
        <dbReference type="EMBL" id="HJB12982.1"/>
    </source>
</evidence>
<dbReference type="InterPro" id="IPR013325">
    <property type="entry name" value="RNA_pol_sigma_r2"/>
</dbReference>
<evidence type="ECO:0000256" key="3">
    <source>
        <dbReference type="ARBA" id="ARBA00023082"/>
    </source>
</evidence>
<dbReference type="InterPro" id="IPR007627">
    <property type="entry name" value="RNA_pol_sigma70_r2"/>
</dbReference>
<comment type="similarity">
    <text evidence="1">Belongs to the sigma-70 factor family. ECF subfamily.</text>
</comment>
<dbReference type="SUPFAM" id="SSF88659">
    <property type="entry name" value="Sigma3 and sigma4 domains of RNA polymerase sigma factors"/>
    <property type="match status" value="1"/>
</dbReference>
<dbReference type="GO" id="GO:0016987">
    <property type="term" value="F:sigma factor activity"/>
    <property type="evidence" value="ECO:0007669"/>
    <property type="project" value="UniProtKB-KW"/>
</dbReference>
<dbReference type="Gene3D" id="1.10.1740.10">
    <property type="match status" value="1"/>
</dbReference>
<keyword evidence="3" id="KW-0731">Sigma factor</keyword>
<keyword evidence="4" id="KW-0804">Transcription</keyword>
<evidence type="ECO:0000259" key="5">
    <source>
        <dbReference type="Pfam" id="PF04542"/>
    </source>
</evidence>
<dbReference type="GO" id="GO:0003677">
    <property type="term" value="F:DNA binding"/>
    <property type="evidence" value="ECO:0007669"/>
    <property type="project" value="InterPro"/>
</dbReference>
<evidence type="ECO:0000313" key="8">
    <source>
        <dbReference type="Proteomes" id="UP000823824"/>
    </source>
</evidence>
<dbReference type="EMBL" id="DWZJ01000035">
    <property type="protein sequence ID" value="HJB12982.1"/>
    <property type="molecule type" value="Genomic_DNA"/>
</dbReference>
<evidence type="ECO:0000256" key="4">
    <source>
        <dbReference type="ARBA" id="ARBA00023163"/>
    </source>
</evidence>
<feature type="domain" description="RNA polymerase sigma-70 region 2" evidence="5">
    <location>
        <begin position="14"/>
        <end position="81"/>
    </location>
</feature>
<dbReference type="AlphaFoldDB" id="A0A9D2RSE4"/>
<evidence type="ECO:0000256" key="2">
    <source>
        <dbReference type="ARBA" id="ARBA00023015"/>
    </source>
</evidence>
<feature type="domain" description="RNA polymerase sigma factor 70 region 4 type 2" evidence="6">
    <location>
        <begin position="102"/>
        <end position="152"/>
    </location>
</feature>
<dbReference type="CDD" id="cd06171">
    <property type="entry name" value="Sigma70_r4"/>
    <property type="match status" value="1"/>
</dbReference>
<evidence type="ECO:0000259" key="6">
    <source>
        <dbReference type="Pfam" id="PF08281"/>
    </source>
</evidence>
<evidence type="ECO:0000256" key="1">
    <source>
        <dbReference type="ARBA" id="ARBA00010641"/>
    </source>
</evidence>
<proteinExistence type="inferred from homology"/>
<keyword evidence="2" id="KW-0805">Transcription regulation</keyword>
<dbReference type="SUPFAM" id="SSF88946">
    <property type="entry name" value="Sigma2 domain of RNA polymerase sigma factors"/>
    <property type="match status" value="1"/>
</dbReference>
<dbReference type="InterPro" id="IPR014284">
    <property type="entry name" value="RNA_pol_sigma-70_dom"/>
</dbReference>
<dbReference type="InterPro" id="IPR039425">
    <property type="entry name" value="RNA_pol_sigma-70-like"/>
</dbReference>
<gene>
    <name evidence="7" type="ORF">H9787_04655</name>
</gene>